<dbReference type="Pfam" id="PF02405">
    <property type="entry name" value="MlaE"/>
    <property type="match status" value="1"/>
</dbReference>
<dbReference type="EMBL" id="CP017839">
    <property type="protein sequence ID" value="APA99825.1"/>
    <property type="molecule type" value="Genomic_DNA"/>
</dbReference>
<evidence type="ECO:0000313" key="3">
    <source>
        <dbReference type="EMBL" id="GAP31488.1"/>
    </source>
</evidence>
<evidence type="ECO:0000313" key="2">
    <source>
        <dbReference type="EMBL" id="APA99825.1"/>
    </source>
</evidence>
<dbReference type="RefSeq" id="WP_173850110.1">
    <property type="nucleotide sequence ID" value="NZ_AP017900.1"/>
</dbReference>
<reference evidence="4" key="1">
    <citation type="submission" date="2015-07" db="EMBL/GenBank/DDBJ databases">
        <title>Nocardia seriolae U-1 whole genome shotgun sequence.</title>
        <authorList>
            <person name="Imajoh M."/>
            <person name="Fukumoto Y."/>
            <person name="Sukeda M."/>
            <person name="Yamane J."/>
            <person name="Yamasaki K."/>
            <person name="Shimizu M."/>
            <person name="Ohnishi K."/>
            <person name="Oshima S."/>
        </authorList>
    </citation>
    <scope>NUCLEOTIDE SEQUENCE [LARGE SCALE GENOMIC DNA]</scope>
    <source>
        <strain evidence="4">U-1</strain>
    </source>
</reference>
<feature type="transmembrane region" description="Helical" evidence="1">
    <location>
        <begin position="249"/>
        <end position="271"/>
    </location>
</feature>
<feature type="transmembrane region" description="Helical" evidence="1">
    <location>
        <begin position="204"/>
        <end position="237"/>
    </location>
</feature>
<dbReference type="KEGG" id="nsr:NS506_05782"/>
<dbReference type="GeneID" id="93376288"/>
<dbReference type="AlphaFoldDB" id="A0ABC9Z1V7"/>
<accession>A0ABC9Z1V7</accession>
<keyword evidence="1" id="KW-0812">Transmembrane</keyword>
<dbReference type="InterPro" id="IPR030802">
    <property type="entry name" value="Permease_MalE"/>
</dbReference>
<keyword evidence="1" id="KW-0472">Membrane</keyword>
<reference evidence="3 4" key="2">
    <citation type="journal article" date="2016" name="Genome Announc.">
        <title>Draft Genome Sequence of Erythromycin- and Oxytetracycline-Sensitive Nocardia seriolae Strain U-1 (NBRC 110359).</title>
        <authorList>
            <person name="Imajoh M."/>
            <person name="Sukeda M."/>
            <person name="Shimizu M."/>
            <person name="Yamane J."/>
            <person name="Ohnishi K."/>
            <person name="Oshima S."/>
        </authorList>
    </citation>
    <scope>NUCLEOTIDE SEQUENCE [LARGE SCALE GENOMIC DNA]</scope>
    <source>
        <strain evidence="3 4">U-1</strain>
    </source>
</reference>
<sequence>MAQLDSSLPPGRGTDLLNVVVDHVGGIGRTSVATLGRSVLLGISMLRYLVGDIIGRRLPGGEFVQQAWHLLKVTAVPAVLMAVPFGAVVSVQVGGLVHQVGADSLTGAASGLGIIREGAPLAAGLLLGGAAASAIASDLGARAIREELDAMRVMGVDPVQRLLVPRFLALLAISPMLLIAIVMVGVGSSYLVAVELNGVSRGSFWASFGAFATTADLVVAVIKTLVAAVLVAIVAGLRGLETRGGPRGVADAVNSSVVLSVTAIILATLLVTQLQTMFLPSHVA</sequence>
<dbReference type="EMBL" id="BBYQ01000116">
    <property type="protein sequence ID" value="GAP31488.1"/>
    <property type="molecule type" value="Genomic_DNA"/>
</dbReference>
<feature type="transmembrane region" description="Helical" evidence="1">
    <location>
        <begin position="167"/>
        <end position="192"/>
    </location>
</feature>
<keyword evidence="1" id="KW-1133">Transmembrane helix</keyword>
<dbReference type="PANTHER" id="PTHR30188:SF4">
    <property type="entry name" value="PROTEIN TRIGALACTOSYLDIACYLGLYCEROL 1, CHLOROPLASTIC"/>
    <property type="match status" value="1"/>
</dbReference>
<reference evidence="2 5" key="3">
    <citation type="submission" date="2016-10" db="EMBL/GenBank/DDBJ databases">
        <title>Genome sequence of Nocardia seriolae strain EM150506, isolated from Anguila japonica.</title>
        <authorList>
            <person name="Han H.-J."/>
        </authorList>
    </citation>
    <scope>NUCLEOTIDE SEQUENCE [LARGE SCALE GENOMIC DNA]</scope>
    <source>
        <strain evidence="2 5">EM150506</strain>
    </source>
</reference>
<dbReference type="Proteomes" id="UP000037179">
    <property type="component" value="Unassembled WGS sequence"/>
</dbReference>
<name>A0ABC9Z1V7_9NOCA</name>
<dbReference type="PANTHER" id="PTHR30188">
    <property type="entry name" value="ABC TRANSPORTER PERMEASE PROTEIN-RELATED"/>
    <property type="match status" value="1"/>
</dbReference>
<evidence type="ECO:0000256" key="1">
    <source>
        <dbReference type="SAM" id="Phobius"/>
    </source>
</evidence>
<gene>
    <name evidence="2" type="ORF">NS506_05782</name>
    <name evidence="3" type="ORF">NSK11_contig00116-0011</name>
</gene>
<evidence type="ECO:0000313" key="5">
    <source>
        <dbReference type="Proteomes" id="UP000180166"/>
    </source>
</evidence>
<organism evidence="3 4">
    <name type="scientific">Nocardia seriolae</name>
    <dbReference type="NCBI Taxonomy" id="37332"/>
    <lineage>
        <taxon>Bacteria</taxon>
        <taxon>Bacillati</taxon>
        <taxon>Actinomycetota</taxon>
        <taxon>Actinomycetes</taxon>
        <taxon>Mycobacteriales</taxon>
        <taxon>Nocardiaceae</taxon>
        <taxon>Nocardia</taxon>
    </lineage>
</organism>
<keyword evidence="4" id="KW-1185">Reference proteome</keyword>
<protein>
    <submittedName>
        <fullName evidence="2 3">ABC transporter</fullName>
    </submittedName>
</protein>
<dbReference type="Proteomes" id="UP000180166">
    <property type="component" value="Chromosome"/>
</dbReference>
<evidence type="ECO:0000313" key="4">
    <source>
        <dbReference type="Proteomes" id="UP000037179"/>
    </source>
</evidence>
<proteinExistence type="predicted"/>